<reference evidence="2" key="1">
    <citation type="journal article" date="2015" name="Nature">
        <title>Complex archaea that bridge the gap between prokaryotes and eukaryotes.</title>
        <authorList>
            <person name="Spang A."/>
            <person name="Saw J.H."/>
            <person name="Jorgensen S.L."/>
            <person name="Zaremba-Niedzwiedzka K."/>
            <person name="Martijn J."/>
            <person name="Lind A.E."/>
            <person name="van Eijk R."/>
            <person name="Schleper C."/>
            <person name="Guy L."/>
            <person name="Ettema T.J."/>
        </authorList>
    </citation>
    <scope>NUCLEOTIDE SEQUENCE</scope>
</reference>
<comment type="caution">
    <text evidence="2">The sequence shown here is derived from an EMBL/GenBank/DDBJ whole genome shotgun (WGS) entry which is preliminary data.</text>
</comment>
<feature type="compositionally biased region" description="Basic and acidic residues" evidence="1">
    <location>
        <begin position="135"/>
        <end position="159"/>
    </location>
</feature>
<evidence type="ECO:0000256" key="1">
    <source>
        <dbReference type="SAM" id="MobiDB-lite"/>
    </source>
</evidence>
<dbReference type="AlphaFoldDB" id="A0A0F9ADH8"/>
<gene>
    <name evidence="2" type="ORF">LCGC14_2862840</name>
</gene>
<organism evidence="2">
    <name type="scientific">marine sediment metagenome</name>
    <dbReference type="NCBI Taxonomy" id="412755"/>
    <lineage>
        <taxon>unclassified sequences</taxon>
        <taxon>metagenomes</taxon>
        <taxon>ecological metagenomes</taxon>
    </lineage>
</organism>
<evidence type="ECO:0000313" key="2">
    <source>
        <dbReference type="EMBL" id="KKK76519.1"/>
    </source>
</evidence>
<sequence length="172" mass="19356">MLIVNNPLEKLRALPSAERDKFIADLEAGQGVDALLALVMGWKYTKQKLIPFWTNADGIATPLPKASTDAAAFEPFWDWLVKDVDRYSSINKYGRGYLKGQAQTMKNIRISVAKAALKEHCETHQEADETLEQQSSRKTDRLIKGLRDGDKIDPEKMREQITPLPEADDVGE</sequence>
<dbReference type="EMBL" id="LAZR01055368">
    <property type="protein sequence ID" value="KKK76519.1"/>
    <property type="molecule type" value="Genomic_DNA"/>
</dbReference>
<name>A0A0F9ADH8_9ZZZZ</name>
<accession>A0A0F9ADH8</accession>
<protein>
    <submittedName>
        <fullName evidence="2">Uncharacterized protein</fullName>
    </submittedName>
</protein>
<proteinExistence type="predicted"/>
<feature type="region of interest" description="Disordered" evidence="1">
    <location>
        <begin position="126"/>
        <end position="172"/>
    </location>
</feature>